<sequence>MIMVRPLNVEQVATNEGLQAFPLIYWSQIRRCTPTQHANRAPQANSPFIEVKVAWSITEPALPKQTTVIGAHTLRL</sequence>
<name>A0A8K0CEA1_IGNLU</name>
<proteinExistence type="predicted"/>
<evidence type="ECO:0000313" key="2">
    <source>
        <dbReference type="Proteomes" id="UP000801492"/>
    </source>
</evidence>
<dbReference type="EMBL" id="VTPC01090648">
    <property type="protein sequence ID" value="KAF2882160.1"/>
    <property type="molecule type" value="Genomic_DNA"/>
</dbReference>
<comment type="caution">
    <text evidence="1">The sequence shown here is derived from an EMBL/GenBank/DDBJ whole genome shotgun (WGS) entry which is preliminary data.</text>
</comment>
<accession>A0A8K0CEA1</accession>
<reference evidence="1" key="1">
    <citation type="submission" date="2019-08" db="EMBL/GenBank/DDBJ databases">
        <title>The genome of the North American firefly Photinus pyralis.</title>
        <authorList>
            <consortium name="Photinus pyralis genome working group"/>
            <person name="Fallon T.R."/>
            <person name="Sander Lower S.E."/>
            <person name="Weng J.-K."/>
        </authorList>
    </citation>
    <scope>NUCLEOTIDE SEQUENCE</scope>
    <source>
        <strain evidence="1">TRF0915ILg1</strain>
        <tissue evidence="1">Whole body</tissue>
    </source>
</reference>
<gene>
    <name evidence="1" type="ORF">ILUMI_24016</name>
</gene>
<dbReference type="Proteomes" id="UP000801492">
    <property type="component" value="Unassembled WGS sequence"/>
</dbReference>
<evidence type="ECO:0000313" key="1">
    <source>
        <dbReference type="EMBL" id="KAF2882160.1"/>
    </source>
</evidence>
<organism evidence="1 2">
    <name type="scientific">Ignelater luminosus</name>
    <name type="common">Cucubano</name>
    <name type="synonym">Pyrophorus luminosus</name>
    <dbReference type="NCBI Taxonomy" id="2038154"/>
    <lineage>
        <taxon>Eukaryota</taxon>
        <taxon>Metazoa</taxon>
        <taxon>Ecdysozoa</taxon>
        <taxon>Arthropoda</taxon>
        <taxon>Hexapoda</taxon>
        <taxon>Insecta</taxon>
        <taxon>Pterygota</taxon>
        <taxon>Neoptera</taxon>
        <taxon>Endopterygota</taxon>
        <taxon>Coleoptera</taxon>
        <taxon>Polyphaga</taxon>
        <taxon>Elateriformia</taxon>
        <taxon>Elateroidea</taxon>
        <taxon>Elateridae</taxon>
        <taxon>Agrypninae</taxon>
        <taxon>Pyrophorini</taxon>
        <taxon>Ignelater</taxon>
    </lineage>
</organism>
<dbReference type="AlphaFoldDB" id="A0A8K0CEA1"/>
<keyword evidence="2" id="KW-1185">Reference proteome</keyword>
<protein>
    <submittedName>
        <fullName evidence="1">Uncharacterized protein</fullName>
    </submittedName>
</protein>